<dbReference type="PANTHER" id="PTHR33295:SF8">
    <property type="entry name" value="AAA+ ATPASE DOMAIN-CONTAINING PROTEIN"/>
    <property type="match status" value="1"/>
</dbReference>
<dbReference type="AlphaFoldDB" id="F8L4Z2"/>
<feature type="domain" description="DUF4143" evidence="2">
    <location>
        <begin position="227"/>
        <end position="374"/>
    </location>
</feature>
<dbReference type="InterPro" id="IPR041682">
    <property type="entry name" value="AAA_14"/>
</dbReference>
<dbReference type="PANTHER" id="PTHR33295">
    <property type="entry name" value="ATPASE"/>
    <property type="match status" value="1"/>
</dbReference>
<protein>
    <submittedName>
        <fullName evidence="3">Uncharacterized protein MJ1544</fullName>
    </submittedName>
</protein>
<dbReference type="HOGENOM" id="CLU_041527_0_0_0"/>
<dbReference type="EMBL" id="FR872582">
    <property type="protein sequence ID" value="CCB89147.1"/>
    <property type="molecule type" value="Genomic_DNA"/>
</dbReference>
<dbReference type="SUPFAM" id="SSF52540">
    <property type="entry name" value="P-loop containing nucleoside triphosphate hydrolases"/>
    <property type="match status" value="1"/>
</dbReference>
<dbReference type="STRING" id="331113.SNE_A12700"/>
<accession>F8L4Z2</accession>
<dbReference type="Pfam" id="PF13173">
    <property type="entry name" value="AAA_14"/>
    <property type="match status" value="1"/>
</dbReference>
<evidence type="ECO:0000259" key="1">
    <source>
        <dbReference type="Pfam" id="PF13173"/>
    </source>
</evidence>
<dbReference type="Proteomes" id="UP000000496">
    <property type="component" value="Chromosome gsn.131"/>
</dbReference>
<reference evidence="3 4" key="2">
    <citation type="journal article" date="2011" name="Mol. Biol. Evol.">
        <title>Unity in variety--the pan-genome of the Chlamydiae.</title>
        <authorList>
            <person name="Collingro A."/>
            <person name="Tischler P."/>
            <person name="Weinmaier T."/>
            <person name="Penz T."/>
            <person name="Heinz E."/>
            <person name="Brunham R.C."/>
            <person name="Read T.D."/>
            <person name="Bavoil P.M."/>
            <person name="Sachse K."/>
            <person name="Kahane S."/>
            <person name="Friedman M.G."/>
            <person name="Rattei T."/>
            <person name="Myers G.S."/>
            <person name="Horn M."/>
        </authorList>
    </citation>
    <scope>NUCLEOTIDE SEQUENCE [LARGE SCALE GENOMIC DNA]</scope>
    <source>
        <strain evidence="4">ATCC VR-1471 / Z</strain>
    </source>
</reference>
<sequence length="416" mass="48732">MKDLLQTLIEEFRETIDATSGSIYRHYKFPDAQNAIKVAVGMRRAGKTYFLFQTIRDLIKQKVSIEQILYLNFEDDRIVPMDYKSMGKMIDLWYTLYPENHQKMCHLFLDEVQNIEGWPLVLRRLSDTKNLQIYVTGSSAKLLSKEIATSLRGRSLSIEIFPYSYLEYLDAHEIPPPSKPYGKKCMDHHRKHLLEYFQIGGFPGVQKLVSNLHLETLQNYVETVIFRDIIERHQITNIPLLKYFTQSLLKNVSSPLSINKFYNDIKSQGLKVAKDTLYSYLSYLEDVFLIFPIPLFTESLRKLQTTPKKIYAIDNGLINSTTFNTSQNLDKFLENQVYLDLRRQKKSVYYYITSQGYEIDFVVRDQKGNCELLQVVWDMDDVETRAREERALEEAKKELGFPGKIIDYTTYLQSQG</sequence>
<dbReference type="InterPro" id="IPR027417">
    <property type="entry name" value="P-loop_NTPase"/>
</dbReference>
<dbReference type="KEGG" id="sng:SNE_A12700"/>
<keyword evidence="4" id="KW-1185">Reference proteome</keyword>
<proteinExistence type="predicted"/>
<dbReference type="Pfam" id="PF13635">
    <property type="entry name" value="DUF4143"/>
    <property type="match status" value="1"/>
</dbReference>
<name>F8L4Z2_SIMNZ</name>
<feature type="domain" description="AAA" evidence="1">
    <location>
        <begin position="34"/>
        <end position="169"/>
    </location>
</feature>
<dbReference type="eggNOG" id="COG1373">
    <property type="taxonomic scope" value="Bacteria"/>
</dbReference>
<dbReference type="RefSeq" id="WP_013943614.1">
    <property type="nucleotide sequence ID" value="NC_015713.1"/>
</dbReference>
<evidence type="ECO:0000313" key="3">
    <source>
        <dbReference type="EMBL" id="CCB89147.1"/>
    </source>
</evidence>
<gene>
    <name evidence="3" type="ordered locus">SNE_A12700</name>
</gene>
<dbReference type="InterPro" id="IPR025420">
    <property type="entry name" value="DUF4143"/>
</dbReference>
<organism evidence="3 4">
    <name type="scientific">Simkania negevensis (strain ATCC VR-1471 / DSM 27360 / Z)</name>
    <dbReference type="NCBI Taxonomy" id="331113"/>
    <lineage>
        <taxon>Bacteria</taxon>
        <taxon>Pseudomonadati</taxon>
        <taxon>Chlamydiota</taxon>
        <taxon>Chlamydiia</taxon>
        <taxon>Parachlamydiales</taxon>
        <taxon>Simkaniaceae</taxon>
        <taxon>Simkania</taxon>
    </lineage>
</organism>
<evidence type="ECO:0000313" key="4">
    <source>
        <dbReference type="Proteomes" id="UP000000496"/>
    </source>
</evidence>
<reference key="1">
    <citation type="journal article" date="2011" name="Mol. Biol. Evol.">
        <title>Unity in variety -- the pan-genome of the Chlamydiae.</title>
        <authorList>
            <person name="Collingro A."/>
            <person name="Tischler P."/>
            <person name="Weinmaier T."/>
            <person name="Penz T."/>
            <person name="Heinz E."/>
            <person name="Brunham R.C."/>
            <person name="Read T.D."/>
            <person name="Bavoil P.M."/>
            <person name="Sachse K."/>
            <person name="Kahane S."/>
            <person name="Friedman M.G."/>
            <person name="Rattei T."/>
            <person name="Myers G.S.A."/>
            <person name="Horn M."/>
        </authorList>
    </citation>
    <scope>NUCLEOTIDE SEQUENCE</scope>
    <source>
        <strain>Z</strain>
    </source>
</reference>
<evidence type="ECO:0000259" key="2">
    <source>
        <dbReference type="Pfam" id="PF13635"/>
    </source>
</evidence>